<dbReference type="EMBL" id="BLXT01001780">
    <property type="protein sequence ID" value="GFN87709.1"/>
    <property type="molecule type" value="Genomic_DNA"/>
</dbReference>
<name>A0AAV3YWW6_9GAST</name>
<evidence type="ECO:0000313" key="1">
    <source>
        <dbReference type="EMBL" id="GFN87709.1"/>
    </source>
</evidence>
<accession>A0AAV3YWW6</accession>
<sequence length="112" mass="13131">MSVKSISKVGELWSEMKKSLYKDTKEYEKMVKQRNVIPDLLEWKKGANLKKERKKPGAMWQKKNESADNARKWSKNEFLIDTKLMHAKCQRYKKIKCSSPGCIKSKDGTMLM</sequence>
<dbReference type="AlphaFoldDB" id="A0AAV3YWW6"/>
<evidence type="ECO:0000313" key="2">
    <source>
        <dbReference type="Proteomes" id="UP000735302"/>
    </source>
</evidence>
<keyword evidence="2" id="KW-1185">Reference proteome</keyword>
<comment type="caution">
    <text evidence="1">The sequence shown here is derived from an EMBL/GenBank/DDBJ whole genome shotgun (WGS) entry which is preliminary data.</text>
</comment>
<dbReference type="Proteomes" id="UP000735302">
    <property type="component" value="Unassembled WGS sequence"/>
</dbReference>
<proteinExistence type="predicted"/>
<reference evidence="1 2" key="1">
    <citation type="journal article" date="2021" name="Elife">
        <title>Chloroplast acquisition without the gene transfer in kleptoplastic sea slugs, Plakobranchus ocellatus.</title>
        <authorList>
            <person name="Maeda T."/>
            <person name="Takahashi S."/>
            <person name="Yoshida T."/>
            <person name="Shimamura S."/>
            <person name="Takaki Y."/>
            <person name="Nagai Y."/>
            <person name="Toyoda A."/>
            <person name="Suzuki Y."/>
            <person name="Arimoto A."/>
            <person name="Ishii H."/>
            <person name="Satoh N."/>
            <person name="Nishiyama T."/>
            <person name="Hasebe M."/>
            <person name="Maruyama T."/>
            <person name="Minagawa J."/>
            <person name="Obokata J."/>
            <person name="Shigenobu S."/>
        </authorList>
    </citation>
    <scope>NUCLEOTIDE SEQUENCE [LARGE SCALE GENOMIC DNA]</scope>
</reference>
<organism evidence="1 2">
    <name type="scientific">Plakobranchus ocellatus</name>
    <dbReference type="NCBI Taxonomy" id="259542"/>
    <lineage>
        <taxon>Eukaryota</taxon>
        <taxon>Metazoa</taxon>
        <taxon>Spiralia</taxon>
        <taxon>Lophotrochozoa</taxon>
        <taxon>Mollusca</taxon>
        <taxon>Gastropoda</taxon>
        <taxon>Heterobranchia</taxon>
        <taxon>Euthyneura</taxon>
        <taxon>Panpulmonata</taxon>
        <taxon>Sacoglossa</taxon>
        <taxon>Placobranchoidea</taxon>
        <taxon>Plakobranchidae</taxon>
        <taxon>Plakobranchus</taxon>
    </lineage>
</organism>
<protein>
    <submittedName>
        <fullName evidence="1">Polyprotein</fullName>
    </submittedName>
</protein>
<gene>
    <name evidence="1" type="ORF">PoB_001421500</name>
</gene>